<dbReference type="SUPFAM" id="SSF69055">
    <property type="entry name" value="1-deoxy-D-xylulose-5-phosphate reductoisomerase, C-terminal domain"/>
    <property type="match status" value="1"/>
</dbReference>
<dbReference type="SUPFAM" id="SSF51735">
    <property type="entry name" value="NAD(P)-binding Rossmann-fold domains"/>
    <property type="match status" value="1"/>
</dbReference>
<feature type="binding site" evidence="9">
    <location>
        <position position="228"/>
    </location>
    <ligand>
        <name>1-deoxy-D-xylulose 5-phosphate</name>
        <dbReference type="ChEBI" id="CHEBI:57792"/>
    </ligand>
</feature>
<feature type="binding site" evidence="9">
    <location>
        <position position="225"/>
    </location>
    <ligand>
        <name>1-deoxy-D-xylulose 5-phosphate</name>
        <dbReference type="ChEBI" id="CHEBI:57792"/>
    </ligand>
</feature>
<keyword evidence="5 9" id="KW-0560">Oxidoreductase</keyword>
<keyword evidence="4 9" id="KW-0521">NADP</keyword>
<feature type="binding site" evidence="9">
    <location>
        <position position="153"/>
    </location>
    <ligand>
        <name>1-deoxy-D-xylulose 5-phosphate</name>
        <dbReference type="ChEBI" id="CHEBI:57792"/>
    </ligand>
</feature>
<dbReference type="PIRSF" id="PIRSF006205">
    <property type="entry name" value="Dxp_reductismrs"/>
    <property type="match status" value="1"/>
</dbReference>
<feature type="binding site" evidence="9">
    <location>
        <position position="126"/>
    </location>
    <ligand>
        <name>NADPH</name>
        <dbReference type="ChEBI" id="CHEBI:57783"/>
    </ligand>
</feature>
<dbReference type="InterPro" id="IPR026877">
    <property type="entry name" value="DXPR_C"/>
</dbReference>
<evidence type="ECO:0000313" key="13">
    <source>
        <dbReference type="EMBL" id="QGG79966.1"/>
    </source>
</evidence>
<dbReference type="Proteomes" id="UP000388235">
    <property type="component" value="Chromosome"/>
</dbReference>
<evidence type="ECO:0000256" key="2">
    <source>
        <dbReference type="ARBA" id="ARBA00006825"/>
    </source>
</evidence>
<dbReference type="Pfam" id="PF02670">
    <property type="entry name" value="DXP_reductoisom"/>
    <property type="match status" value="1"/>
</dbReference>
<comment type="catalytic activity">
    <reaction evidence="8">
        <text>2-C-methyl-D-erythritol 4-phosphate + NADP(+) = 1-deoxy-D-xylulose 5-phosphate + NADPH + H(+)</text>
        <dbReference type="Rhea" id="RHEA:13717"/>
        <dbReference type="ChEBI" id="CHEBI:15378"/>
        <dbReference type="ChEBI" id="CHEBI:57783"/>
        <dbReference type="ChEBI" id="CHEBI:57792"/>
        <dbReference type="ChEBI" id="CHEBI:58262"/>
        <dbReference type="ChEBI" id="CHEBI:58349"/>
        <dbReference type="EC" id="1.1.1.267"/>
    </reaction>
    <physiologicalReaction direction="right-to-left" evidence="8">
        <dbReference type="Rhea" id="RHEA:13719"/>
    </physiologicalReaction>
</comment>
<keyword evidence="14" id="KW-1185">Reference proteome</keyword>
<dbReference type="InterPro" id="IPR013644">
    <property type="entry name" value="DXP_reductoisomerase_C"/>
</dbReference>
<protein>
    <recommendedName>
        <fullName evidence="9">1-deoxy-D-xylulose 5-phosphate reductoisomerase</fullName>
        <shortName evidence="9">DXP reductoisomerase</shortName>
        <ecNumber evidence="9">1.1.1.267</ecNumber>
    </recommendedName>
    <alternativeName>
        <fullName evidence="9">1-deoxyxylulose-5-phosphate reductoisomerase</fullName>
    </alternativeName>
    <alternativeName>
        <fullName evidence="9">2-C-methyl-D-erythritol 4-phosphate synthase</fullName>
    </alternativeName>
</protein>
<feature type="domain" description="1-deoxy-D-xylulose 5-phosphate reductoisomerase N-terminal" evidence="10">
    <location>
        <begin position="9"/>
        <end position="134"/>
    </location>
</feature>
<dbReference type="PANTHER" id="PTHR30525">
    <property type="entry name" value="1-DEOXY-D-XYLULOSE 5-PHOSPHATE REDUCTOISOMERASE"/>
    <property type="match status" value="1"/>
</dbReference>
<name>A0A5Q2QD65_9GAMM</name>
<evidence type="ECO:0000259" key="11">
    <source>
        <dbReference type="Pfam" id="PF08436"/>
    </source>
</evidence>
<dbReference type="Gene3D" id="3.40.50.720">
    <property type="entry name" value="NAD(P)-binding Rossmann-like Domain"/>
    <property type="match status" value="1"/>
</dbReference>
<dbReference type="GO" id="GO:0016853">
    <property type="term" value="F:isomerase activity"/>
    <property type="evidence" value="ECO:0007669"/>
    <property type="project" value="UniProtKB-KW"/>
</dbReference>
<evidence type="ECO:0000256" key="5">
    <source>
        <dbReference type="ARBA" id="ARBA00023002"/>
    </source>
</evidence>
<reference evidence="13 14" key="1">
    <citation type="submission" date="2019-11" db="EMBL/GenBank/DDBJ databases">
        <authorList>
            <person name="Khan S.A."/>
            <person name="Jeon C.O."/>
            <person name="Chun B.H."/>
        </authorList>
    </citation>
    <scope>NUCLEOTIDE SEQUENCE [LARGE SCALE GENOMIC DNA]</scope>
    <source>
        <strain evidence="13 14">IMCC 1097</strain>
    </source>
</reference>
<feature type="binding site" evidence="9">
    <location>
        <position position="154"/>
    </location>
    <ligand>
        <name>Mn(2+)</name>
        <dbReference type="ChEBI" id="CHEBI:29035"/>
    </ligand>
</feature>
<dbReference type="InterPro" id="IPR013512">
    <property type="entry name" value="DXP_reductoisomerase_N"/>
</dbReference>
<dbReference type="InterPro" id="IPR036291">
    <property type="entry name" value="NAD(P)-bd_dom_sf"/>
</dbReference>
<feature type="binding site" evidence="9">
    <location>
        <position position="127"/>
    </location>
    <ligand>
        <name>1-deoxy-D-xylulose 5-phosphate</name>
        <dbReference type="ChEBI" id="CHEBI:57792"/>
    </ligand>
</feature>
<dbReference type="OrthoDB" id="9806546at2"/>
<dbReference type="GO" id="GO:0030145">
    <property type="term" value="F:manganese ion binding"/>
    <property type="evidence" value="ECO:0007669"/>
    <property type="project" value="TreeGrafter"/>
</dbReference>
<feature type="binding site" evidence="9">
    <location>
        <position position="206"/>
    </location>
    <ligand>
        <name>1-deoxy-D-xylulose 5-phosphate</name>
        <dbReference type="ChEBI" id="CHEBI:57792"/>
    </ligand>
</feature>
<evidence type="ECO:0000256" key="4">
    <source>
        <dbReference type="ARBA" id="ARBA00022857"/>
    </source>
</evidence>
<dbReference type="GO" id="GO:0030604">
    <property type="term" value="F:1-deoxy-D-xylulose-5-phosphate reductoisomerase activity"/>
    <property type="evidence" value="ECO:0007669"/>
    <property type="project" value="UniProtKB-UniRule"/>
</dbReference>
<feature type="binding site" evidence="9">
    <location>
        <position position="17"/>
    </location>
    <ligand>
        <name>NADPH</name>
        <dbReference type="ChEBI" id="CHEBI:57783"/>
    </ligand>
</feature>
<dbReference type="InterPro" id="IPR003821">
    <property type="entry name" value="DXP_reductoisomerase"/>
</dbReference>
<comment type="function">
    <text evidence="9">Catalyzes the NADPH-dependent rearrangement and reduction of 1-deoxy-D-xylulose-5-phosphate (DXP) to 2-C-methyl-D-erythritol 4-phosphate (MEP).</text>
</comment>
<keyword evidence="9" id="KW-0460">Magnesium</keyword>
<comment type="similarity">
    <text evidence="2 9">Belongs to the DXR family.</text>
</comment>
<keyword evidence="6 9" id="KW-0464">Manganese</keyword>
<accession>A0A5Q2QD65</accession>
<dbReference type="HAMAP" id="MF_00183">
    <property type="entry name" value="DXP_reductoisom"/>
    <property type="match status" value="1"/>
</dbReference>
<dbReference type="Pfam" id="PF13288">
    <property type="entry name" value="DXPR_C"/>
    <property type="match status" value="1"/>
</dbReference>
<keyword evidence="7 9" id="KW-0414">Isoprene biosynthesis</keyword>
<feature type="binding site" evidence="9">
    <location>
        <position position="228"/>
    </location>
    <ligand>
        <name>Mn(2+)</name>
        <dbReference type="ChEBI" id="CHEBI:29035"/>
    </ligand>
</feature>
<comment type="cofactor">
    <cofactor evidence="9">
        <name>Mg(2+)</name>
        <dbReference type="ChEBI" id="CHEBI:18420"/>
    </cofactor>
    <cofactor evidence="9">
        <name>Mn(2+)</name>
        <dbReference type="ChEBI" id="CHEBI:29035"/>
    </cofactor>
</comment>
<feature type="binding site" evidence="9">
    <location>
        <position position="224"/>
    </location>
    <ligand>
        <name>1-deoxy-D-xylulose 5-phosphate</name>
        <dbReference type="ChEBI" id="CHEBI:57792"/>
    </ligand>
</feature>
<feature type="binding site" evidence="9">
    <location>
        <position position="18"/>
    </location>
    <ligand>
        <name>NADPH</name>
        <dbReference type="ChEBI" id="CHEBI:57783"/>
    </ligand>
</feature>
<evidence type="ECO:0000256" key="3">
    <source>
        <dbReference type="ARBA" id="ARBA00022723"/>
    </source>
</evidence>
<evidence type="ECO:0000256" key="7">
    <source>
        <dbReference type="ARBA" id="ARBA00023229"/>
    </source>
</evidence>
<dbReference type="SUPFAM" id="SSF55347">
    <property type="entry name" value="Glyceraldehyde-3-phosphate dehydrogenase-like, C-terminal domain"/>
    <property type="match status" value="1"/>
</dbReference>
<dbReference type="RefSeq" id="WP_153713470.1">
    <property type="nucleotide sequence ID" value="NZ_CP045871.1"/>
</dbReference>
<feature type="binding site" evidence="9">
    <location>
        <position position="154"/>
    </location>
    <ligand>
        <name>1-deoxy-D-xylulose 5-phosphate</name>
        <dbReference type="ChEBI" id="CHEBI:57792"/>
    </ligand>
</feature>
<dbReference type="AlphaFoldDB" id="A0A5Q2QD65"/>
<evidence type="ECO:0000256" key="8">
    <source>
        <dbReference type="ARBA" id="ARBA00048543"/>
    </source>
</evidence>
<dbReference type="NCBIfam" id="TIGR00243">
    <property type="entry name" value="Dxr"/>
    <property type="match status" value="1"/>
</dbReference>
<dbReference type="EC" id="1.1.1.267" evidence="9"/>
<organism evidence="13 14">
    <name type="scientific">Litorivicinus lipolyticus</name>
    <dbReference type="NCBI Taxonomy" id="418701"/>
    <lineage>
        <taxon>Bacteria</taxon>
        <taxon>Pseudomonadati</taxon>
        <taxon>Pseudomonadota</taxon>
        <taxon>Gammaproteobacteria</taxon>
        <taxon>Oceanospirillales</taxon>
        <taxon>Litorivicinaceae</taxon>
        <taxon>Litorivicinus</taxon>
    </lineage>
</organism>
<evidence type="ECO:0000313" key="14">
    <source>
        <dbReference type="Proteomes" id="UP000388235"/>
    </source>
</evidence>
<evidence type="ECO:0000259" key="10">
    <source>
        <dbReference type="Pfam" id="PF02670"/>
    </source>
</evidence>
<keyword evidence="3 9" id="KW-0479">Metal-binding</keyword>
<evidence type="ECO:0000256" key="6">
    <source>
        <dbReference type="ARBA" id="ARBA00023211"/>
    </source>
</evidence>
<evidence type="ECO:0000256" key="9">
    <source>
        <dbReference type="HAMAP-Rule" id="MF_00183"/>
    </source>
</evidence>
<proteinExistence type="inferred from homology"/>
<feature type="binding site" evidence="9">
    <location>
        <position position="128"/>
    </location>
    <ligand>
        <name>NADPH</name>
        <dbReference type="ChEBI" id="CHEBI:57783"/>
    </ligand>
</feature>
<dbReference type="KEGG" id="llp:GH975_04975"/>
<dbReference type="Pfam" id="PF08436">
    <property type="entry name" value="DXP_redisom_C"/>
    <property type="match status" value="1"/>
</dbReference>
<feature type="domain" description="1-deoxy-D-xylulose 5-phosphate reductoisomerase C-terminal" evidence="11">
    <location>
        <begin position="148"/>
        <end position="236"/>
    </location>
</feature>
<dbReference type="InterPro" id="IPR036169">
    <property type="entry name" value="DXPR_C_sf"/>
</dbReference>
<dbReference type="UniPathway" id="UPA00056">
    <property type="reaction ID" value="UER00092"/>
</dbReference>
<evidence type="ECO:0000256" key="1">
    <source>
        <dbReference type="ARBA" id="ARBA00005094"/>
    </source>
</evidence>
<comment type="caution">
    <text evidence="9">Lacks conserved residue(s) required for the propagation of feature annotation.</text>
</comment>
<feature type="domain" description="DXP reductoisomerase C-terminal" evidence="12">
    <location>
        <begin position="268"/>
        <end position="384"/>
    </location>
</feature>
<dbReference type="GO" id="GO:0070402">
    <property type="term" value="F:NADPH binding"/>
    <property type="evidence" value="ECO:0007669"/>
    <property type="project" value="InterPro"/>
</dbReference>
<keyword evidence="13" id="KW-0413">Isomerase</keyword>
<dbReference type="PANTHER" id="PTHR30525:SF0">
    <property type="entry name" value="1-DEOXY-D-XYLULOSE 5-PHOSPHATE REDUCTOISOMERASE, CHLOROPLASTIC"/>
    <property type="match status" value="1"/>
</dbReference>
<feature type="binding site" evidence="9">
    <location>
        <position position="183"/>
    </location>
    <ligand>
        <name>1-deoxy-D-xylulose 5-phosphate</name>
        <dbReference type="ChEBI" id="CHEBI:57792"/>
    </ligand>
</feature>
<feature type="binding site" evidence="9">
    <location>
        <position position="15"/>
    </location>
    <ligand>
        <name>NADPH</name>
        <dbReference type="ChEBI" id="CHEBI:57783"/>
    </ligand>
</feature>
<evidence type="ECO:0000259" key="12">
    <source>
        <dbReference type="Pfam" id="PF13288"/>
    </source>
</evidence>
<feature type="binding site" evidence="9">
    <location>
        <position position="212"/>
    </location>
    <ligand>
        <name>NADPH</name>
        <dbReference type="ChEBI" id="CHEBI:57783"/>
    </ligand>
</feature>
<feature type="binding site" evidence="9">
    <location>
        <position position="219"/>
    </location>
    <ligand>
        <name>1-deoxy-D-xylulose 5-phosphate</name>
        <dbReference type="ChEBI" id="CHEBI:57792"/>
    </ligand>
</feature>
<dbReference type="FunFam" id="3.40.50.720:FF:000045">
    <property type="entry name" value="1-deoxy-D-xylulose 5-phosphate reductoisomerase"/>
    <property type="match status" value="1"/>
</dbReference>
<gene>
    <name evidence="9" type="primary">dxr</name>
    <name evidence="13" type="ORF">GH975_04975</name>
</gene>
<feature type="binding site" evidence="9">
    <location>
        <position position="16"/>
    </location>
    <ligand>
        <name>NADPH</name>
        <dbReference type="ChEBI" id="CHEBI:57783"/>
    </ligand>
</feature>
<feature type="binding site" evidence="9">
    <location>
        <position position="42"/>
    </location>
    <ligand>
        <name>NADPH</name>
        <dbReference type="ChEBI" id="CHEBI:57783"/>
    </ligand>
</feature>
<feature type="binding site" evidence="9">
    <location>
        <position position="152"/>
    </location>
    <ligand>
        <name>Mn(2+)</name>
        <dbReference type="ChEBI" id="CHEBI:29035"/>
    </ligand>
</feature>
<dbReference type="Gene3D" id="1.10.1740.10">
    <property type="match status" value="1"/>
</dbReference>
<comment type="pathway">
    <text evidence="1 9">Isoprenoid biosynthesis; isopentenyl diphosphate biosynthesis via DXP pathway; isopentenyl diphosphate from 1-deoxy-D-xylulose 5-phosphate: step 1/6.</text>
</comment>
<dbReference type="GO" id="GO:0051484">
    <property type="term" value="P:isopentenyl diphosphate biosynthetic process, methylerythritol 4-phosphate pathway involved in terpenoid biosynthetic process"/>
    <property type="evidence" value="ECO:0007669"/>
    <property type="project" value="TreeGrafter"/>
</dbReference>
<dbReference type="EMBL" id="CP045871">
    <property type="protein sequence ID" value="QGG79966.1"/>
    <property type="molecule type" value="Genomic_DNA"/>
</dbReference>
<sequence length="389" mass="41723">MAGVTPTRVALLGGTGSIGDSTLRVMAANPDSMVLHSLSGFRRVDALIERVRQWRPARVAVADEAARTALLAAIDYQPDVVTGAAGLVELAADSEADLVVAAIMGAAGLPSTMAAARAGKRIALANKEALVMAGDLMMQAVDAHGATLLPIDSEHNAIFQSLPADYRCGQPIQGLRQLWLTCSGGPFRDQPERDLSQVTPAQACKHPNWSMGQKISVDSATLMNKGLELIEACYLFNVASTDIRVVLHPQSIIHSLVEYRDGSFISQLGRTDMRVPIANALAHPVRVDSGVEPLDLAQLSQLTFDQPDNDRFPALGLARAAVTASQRHSIWLNAVNECAVEDFLCGRLRFDQIASRVGHALECVAPAPIDSLDAVLEADDHARRWYAEL</sequence>